<dbReference type="AlphaFoldDB" id="A0A7D7QP25"/>
<organism evidence="1 2">
    <name type="scientific">Nostoc edaphicum CCNP1411</name>
    <dbReference type="NCBI Taxonomy" id="1472755"/>
    <lineage>
        <taxon>Bacteria</taxon>
        <taxon>Bacillati</taxon>
        <taxon>Cyanobacteriota</taxon>
        <taxon>Cyanophyceae</taxon>
        <taxon>Nostocales</taxon>
        <taxon>Nostocaceae</taxon>
        <taxon>Nostoc</taxon>
    </lineage>
</organism>
<dbReference type="Proteomes" id="UP000514713">
    <property type="component" value="Chromosome"/>
</dbReference>
<evidence type="ECO:0000313" key="2">
    <source>
        <dbReference type="Proteomes" id="UP000514713"/>
    </source>
</evidence>
<reference evidence="2" key="1">
    <citation type="submission" date="2020-06" db="EMBL/GenBank/DDBJ databases">
        <title>Nostoc edaphicum CCNP1411 genome.</title>
        <authorList>
            <person name="Fidor A."/>
            <person name="Grabski M."/>
            <person name="Gawor J."/>
            <person name="Gromadka R."/>
            <person name="Wegrzyn G."/>
            <person name="Mazur-Marzec H."/>
        </authorList>
    </citation>
    <scope>NUCLEOTIDE SEQUENCE [LARGE SCALE GENOMIC DNA]</scope>
    <source>
        <strain evidence="2">CCNP1411</strain>
    </source>
</reference>
<evidence type="ECO:0000313" key="1">
    <source>
        <dbReference type="EMBL" id="QMS90045.1"/>
    </source>
</evidence>
<proteinExistence type="predicted"/>
<dbReference type="KEGG" id="ned:HUN01_21515"/>
<dbReference type="RefSeq" id="WP_181927907.1">
    <property type="nucleotide sequence ID" value="NZ_CP054698.1"/>
</dbReference>
<protein>
    <submittedName>
        <fullName evidence="1">Uncharacterized protein</fullName>
    </submittedName>
</protein>
<name>A0A7D7QP25_9NOSO</name>
<dbReference type="EMBL" id="CP054698">
    <property type="protein sequence ID" value="QMS90045.1"/>
    <property type="molecule type" value="Genomic_DNA"/>
</dbReference>
<sequence length="51" mass="5736">MAKSEERAIFYAISCVLITAQNSSVRGDGVRICQYVEMLTAPMNVNQEKRL</sequence>
<accession>A0A7D7QP25</accession>
<gene>
    <name evidence="1" type="ORF">HUN01_21515</name>
</gene>
<keyword evidence="2" id="KW-1185">Reference proteome</keyword>